<comment type="caution">
    <text evidence="1">The sequence shown here is derived from an EMBL/GenBank/DDBJ whole genome shotgun (WGS) entry which is preliminary data.</text>
</comment>
<reference evidence="2" key="1">
    <citation type="journal article" date="2019" name="Int. J. Syst. Evol. Microbiol.">
        <title>The Global Catalogue of Microorganisms (GCM) 10K type strain sequencing project: providing services to taxonomists for standard genome sequencing and annotation.</title>
        <authorList>
            <consortium name="The Broad Institute Genomics Platform"/>
            <consortium name="The Broad Institute Genome Sequencing Center for Infectious Disease"/>
            <person name="Wu L."/>
            <person name="Ma J."/>
        </authorList>
    </citation>
    <scope>NUCLEOTIDE SEQUENCE [LARGE SCALE GENOMIC DNA]</scope>
    <source>
        <strain evidence="2">JCM 17759</strain>
    </source>
</reference>
<evidence type="ECO:0000313" key="2">
    <source>
        <dbReference type="Proteomes" id="UP001500840"/>
    </source>
</evidence>
<keyword evidence="2" id="KW-1185">Reference proteome</keyword>
<accession>A0ABP8NBG0</accession>
<proteinExistence type="predicted"/>
<dbReference type="EMBL" id="BAABGA010000071">
    <property type="protein sequence ID" value="GAA4464549.1"/>
    <property type="molecule type" value="Genomic_DNA"/>
</dbReference>
<name>A0ABP8NBG0_9BACT</name>
<organism evidence="1 2">
    <name type="scientific">Novipirellula rosea</name>
    <dbReference type="NCBI Taxonomy" id="1031540"/>
    <lineage>
        <taxon>Bacteria</taxon>
        <taxon>Pseudomonadati</taxon>
        <taxon>Planctomycetota</taxon>
        <taxon>Planctomycetia</taxon>
        <taxon>Pirellulales</taxon>
        <taxon>Pirellulaceae</taxon>
        <taxon>Novipirellula</taxon>
    </lineage>
</organism>
<sequence length="243" mass="27193">MTAPIGFITRKGNSTILVYFGNELSTSFDSPFLNVYRVGKDTVDHVTVRYPDGILSKLHPVDLERRKAFEQRERERLADGAVFQMTNQIFVETTNFEIPEYGCWLWTVPVSEQMSWRTEVSAKLLVHSVGQIIEKWPKLYDLKYSDNTESPRSDSIFPAHIGMSVRKEIAEATAKRGFRTGDFIPCRTASGVFVLELSGSPELGSATQVLVHSPRKLNVPSGLTFSLAISETGLYPVATIVET</sequence>
<evidence type="ECO:0000313" key="1">
    <source>
        <dbReference type="EMBL" id="GAA4464549.1"/>
    </source>
</evidence>
<protein>
    <submittedName>
        <fullName evidence="1">Uncharacterized protein</fullName>
    </submittedName>
</protein>
<gene>
    <name evidence="1" type="ORF">GCM10023156_51140</name>
</gene>
<dbReference type="Proteomes" id="UP001500840">
    <property type="component" value="Unassembled WGS sequence"/>
</dbReference>
<dbReference type="RefSeq" id="WP_345326681.1">
    <property type="nucleotide sequence ID" value="NZ_BAABGA010000071.1"/>
</dbReference>